<keyword evidence="6" id="KW-0799">Topoisomerase</keyword>
<dbReference type="NCBIfam" id="TIGR01056">
    <property type="entry name" value="topB"/>
    <property type="match status" value="1"/>
</dbReference>
<evidence type="ECO:0000256" key="1">
    <source>
        <dbReference type="ARBA" id="ARBA00000213"/>
    </source>
</evidence>
<accession>A0ABW4KG12</accession>
<dbReference type="Gene3D" id="1.10.460.10">
    <property type="entry name" value="Topoisomerase I, domain 2"/>
    <property type="match status" value="1"/>
</dbReference>
<dbReference type="RefSeq" id="WP_380772903.1">
    <property type="nucleotide sequence ID" value="NZ_JBHUEO010000012.1"/>
</dbReference>
<dbReference type="CDD" id="cd00186">
    <property type="entry name" value="TOP1Ac"/>
    <property type="match status" value="1"/>
</dbReference>
<dbReference type="InterPro" id="IPR034144">
    <property type="entry name" value="TOPRIM_TopoIII"/>
</dbReference>
<dbReference type="InterPro" id="IPR013824">
    <property type="entry name" value="Topo_IA_cen_sub1"/>
</dbReference>
<gene>
    <name evidence="14" type="ORF">ACFSCZ_06030</name>
</gene>
<dbReference type="Proteomes" id="UP001597301">
    <property type="component" value="Unassembled WGS sequence"/>
</dbReference>
<dbReference type="PROSITE" id="PS00396">
    <property type="entry name" value="TOPO_IA_1"/>
    <property type="match status" value="1"/>
</dbReference>
<keyword evidence="7" id="KW-0238">DNA-binding</keyword>
<evidence type="ECO:0000256" key="8">
    <source>
        <dbReference type="ARBA" id="ARBA00023235"/>
    </source>
</evidence>
<dbReference type="PANTHER" id="PTHR11390:SF21">
    <property type="entry name" value="DNA TOPOISOMERASE 3-ALPHA"/>
    <property type="match status" value="1"/>
</dbReference>
<evidence type="ECO:0000256" key="2">
    <source>
        <dbReference type="ARBA" id="ARBA00009446"/>
    </source>
</evidence>
<dbReference type="InterPro" id="IPR005738">
    <property type="entry name" value="TopoIII"/>
</dbReference>
<evidence type="ECO:0000256" key="11">
    <source>
        <dbReference type="ARBA" id="ARBA00032235"/>
    </source>
</evidence>
<dbReference type="InterPro" id="IPR013826">
    <property type="entry name" value="Topo_IA_cen_sub3"/>
</dbReference>
<evidence type="ECO:0000256" key="6">
    <source>
        <dbReference type="ARBA" id="ARBA00023029"/>
    </source>
</evidence>
<proteinExistence type="inferred from homology"/>
<dbReference type="InterPro" id="IPR013825">
    <property type="entry name" value="Topo_IA_cen_sub2"/>
</dbReference>
<dbReference type="InterPro" id="IPR025589">
    <property type="entry name" value="Toprim_C_rpt"/>
</dbReference>
<dbReference type="SMART" id="SM00493">
    <property type="entry name" value="TOPRIM"/>
    <property type="match status" value="1"/>
</dbReference>
<evidence type="ECO:0000256" key="5">
    <source>
        <dbReference type="ARBA" id="ARBA00022842"/>
    </source>
</evidence>
<dbReference type="InterPro" id="IPR003601">
    <property type="entry name" value="Topo_IA_2"/>
</dbReference>
<dbReference type="InterPro" id="IPR023405">
    <property type="entry name" value="Topo_IA_core_domain"/>
</dbReference>
<dbReference type="PANTHER" id="PTHR11390">
    <property type="entry name" value="PROKARYOTIC DNA TOPOISOMERASE"/>
    <property type="match status" value="1"/>
</dbReference>
<dbReference type="InterPro" id="IPR000380">
    <property type="entry name" value="Topo_IA"/>
</dbReference>
<keyword evidence="4" id="KW-0479">Metal-binding</keyword>
<dbReference type="Pfam" id="PF13342">
    <property type="entry name" value="Toprim_Crpt"/>
    <property type="match status" value="1"/>
</dbReference>
<dbReference type="InterPro" id="IPR013497">
    <property type="entry name" value="Topo_IA_cen"/>
</dbReference>
<evidence type="ECO:0000256" key="10">
    <source>
        <dbReference type="ARBA" id="ARBA00031985"/>
    </source>
</evidence>
<dbReference type="InterPro" id="IPR023406">
    <property type="entry name" value="Topo_IA_AS"/>
</dbReference>
<comment type="caution">
    <text evidence="14">The sequence shown here is derived from an EMBL/GenBank/DDBJ whole genome shotgun (WGS) entry which is preliminary data.</text>
</comment>
<dbReference type="InterPro" id="IPR006171">
    <property type="entry name" value="TOPRIM_dom"/>
</dbReference>
<dbReference type="EC" id="5.6.2.1" evidence="3"/>
<keyword evidence="8" id="KW-0413">Isomerase</keyword>
<dbReference type="CDD" id="cd03362">
    <property type="entry name" value="TOPRIM_TopoIA_TopoIII"/>
    <property type="match status" value="1"/>
</dbReference>
<evidence type="ECO:0000256" key="12">
    <source>
        <dbReference type="ARBA" id="ARBA00032877"/>
    </source>
</evidence>
<evidence type="ECO:0000313" key="14">
    <source>
        <dbReference type="EMBL" id="MFD1706314.1"/>
    </source>
</evidence>
<dbReference type="InterPro" id="IPR003602">
    <property type="entry name" value="Topo_IA_DNA-bd_dom"/>
</dbReference>
<reference evidence="15" key="1">
    <citation type="journal article" date="2019" name="Int. J. Syst. Evol. Microbiol.">
        <title>The Global Catalogue of Microorganisms (GCM) 10K type strain sequencing project: providing services to taxonomists for standard genome sequencing and annotation.</title>
        <authorList>
            <consortium name="The Broad Institute Genomics Platform"/>
            <consortium name="The Broad Institute Genome Sequencing Center for Infectious Disease"/>
            <person name="Wu L."/>
            <person name="Ma J."/>
        </authorList>
    </citation>
    <scope>NUCLEOTIDE SEQUENCE [LARGE SCALE GENOMIC DNA]</scope>
    <source>
        <strain evidence="15">CGMCC 1.12295</strain>
    </source>
</reference>
<evidence type="ECO:0000256" key="4">
    <source>
        <dbReference type="ARBA" id="ARBA00022723"/>
    </source>
</evidence>
<dbReference type="SUPFAM" id="SSF56712">
    <property type="entry name" value="Prokaryotic type I DNA topoisomerase"/>
    <property type="match status" value="1"/>
</dbReference>
<dbReference type="Pfam" id="PF01131">
    <property type="entry name" value="Topoisom_bac"/>
    <property type="match status" value="1"/>
</dbReference>
<dbReference type="Gene3D" id="3.40.50.140">
    <property type="match status" value="1"/>
</dbReference>
<dbReference type="Pfam" id="PF01751">
    <property type="entry name" value="Toprim"/>
    <property type="match status" value="1"/>
</dbReference>
<comment type="catalytic activity">
    <reaction evidence="1">
        <text>ATP-independent breakage of single-stranded DNA, followed by passage and rejoining.</text>
        <dbReference type="EC" id="5.6.2.1"/>
    </reaction>
</comment>
<evidence type="ECO:0000256" key="7">
    <source>
        <dbReference type="ARBA" id="ARBA00023125"/>
    </source>
</evidence>
<dbReference type="PROSITE" id="PS52039">
    <property type="entry name" value="TOPO_IA_2"/>
    <property type="match status" value="1"/>
</dbReference>
<evidence type="ECO:0000313" key="15">
    <source>
        <dbReference type="Proteomes" id="UP001597301"/>
    </source>
</evidence>
<dbReference type="PRINTS" id="PR00417">
    <property type="entry name" value="PRTPISMRASEI"/>
</dbReference>
<evidence type="ECO:0000256" key="3">
    <source>
        <dbReference type="ARBA" id="ARBA00012891"/>
    </source>
</evidence>
<dbReference type="SMART" id="SM00436">
    <property type="entry name" value="TOP1Bc"/>
    <property type="match status" value="1"/>
</dbReference>
<dbReference type="Gene3D" id="2.70.20.10">
    <property type="entry name" value="Topoisomerase I, domain 3"/>
    <property type="match status" value="1"/>
</dbReference>
<dbReference type="EMBL" id="JBHUEO010000012">
    <property type="protein sequence ID" value="MFD1706314.1"/>
    <property type="molecule type" value="Genomic_DNA"/>
</dbReference>
<dbReference type="Gene3D" id="1.10.290.10">
    <property type="entry name" value="Topoisomerase I, domain 4"/>
    <property type="match status" value="1"/>
</dbReference>
<name>A0ABW4KG12_9BACI</name>
<sequence length="710" mass="81207">MGIVILAEKPSQGRAYADAFRNIARKDGYIEVNDSRYFQQKAFITWGFGHLIELVEPEHYKGDWKKWSLSTLPIIPETFKFQVAKDKRKQFNVVKKLLHSATEIIVATDCDREGENIARSMIMLSGAAHKPTKRLWINSLEEDEIQKGFRNLKEGRQTIPLYHEAQTRQYSDWLVGMNASRLYTLLLQQKGVRGPFSVGRVQTPTLYLIYQRQQAIENFQPKPFYEWIGDTKVENGSFQAKYQEKFQTEEEARQRLQKHNVHEGENKGVIHRIKKARKKNKSPRLHSLSTLQAKANKLWKYSPSETLKIAQGLYEKKLISYPRTDTHFITKNEFSYLKKHLPAYQNCAGVQLETAYPHAQKRFVDDSKVQEHYAIIPTKQVRNLQTMSVKEQNIYREVLLTTLAMFAPDYEYEETKVQVQINGMIFERTGKVELNKGWKALFPKEEKNRNGKKGENDNLPVMSEGESCLVEVKLKEGMTQPPKPFTEGTLIQMMKSAGKDIEDAEAKEMLSKTEGIGTEATRAGIIETLKHQQYIQVKKNIVRVTRKGEILCQAVEGTLLSSAEMTGKWEKCLSKIGRSQGSQDVFLGHIEKFIQSLMENAPNHVGRIQESIKDMQDQTAAGSCPFCGKGKVLDKGKFYGCTAYQEGCKFTLPKFICGKKLSGEMVKKLLVTGETGVLKGFKSKKGKSFDAILRIDRGRLKFKFPVKNKV</sequence>
<feature type="domain" description="Topo IA-type catalytic" evidence="13">
    <location>
        <begin position="158"/>
        <end position="598"/>
    </location>
</feature>
<keyword evidence="15" id="KW-1185">Reference proteome</keyword>
<dbReference type="NCBIfam" id="NF005829">
    <property type="entry name" value="PRK07726.1"/>
    <property type="match status" value="1"/>
</dbReference>
<evidence type="ECO:0000256" key="9">
    <source>
        <dbReference type="ARBA" id="ARBA00030003"/>
    </source>
</evidence>
<comment type="similarity">
    <text evidence="2">Belongs to the type IA topoisomerase family.</text>
</comment>
<protein>
    <recommendedName>
        <fullName evidence="3">DNA topoisomerase</fullName>
        <ecNumber evidence="3">5.6.2.1</ecNumber>
    </recommendedName>
    <alternativeName>
        <fullName evidence="12">Omega-protein</fullName>
    </alternativeName>
    <alternativeName>
        <fullName evidence="11">Relaxing enzyme</fullName>
    </alternativeName>
    <alternativeName>
        <fullName evidence="9">Swivelase</fullName>
    </alternativeName>
    <alternativeName>
        <fullName evidence="10">Untwisting enzyme</fullName>
    </alternativeName>
</protein>
<keyword evidence="5" id="KW-0460">Magnesium</keyword>
<evidence type="ECO:0000259" key="13">
    <source>
        <dbReference type="PROSITE" id="PS52039"/>
    </source>
</evidence>
<organism evidence="14 15">
    <name type="scientific">Siminovitchia sediminis</name>
    <dbReference type="NCBI Taxonomy" id="1274353"/>
    <lineage>
        <taxon>Bacteria</taxon>
        <taxon>Bacillati</taxon>
        <taxon>Bacillota</taxon>
        <taxon>Bacilli</taxon>
        <taxon>Bacillales</taxon>
        <taxon>Bacillaceae</taxon>
        <taxon>Siminovitchia</taxon>
    </lineage>
</organism>
<dbReference type="SMART" id="SM00437">
    <property type="entry name" value="TOP1Ac"/>
    <property type="match status" value="1"/>
</dbReference>